<sequence length="195" mass="22133">MHSARTPGSPSQARGSPQFHLAPPPREVSEGEGGGKEQESRELEKRRRTPTPSQGRGDAAPSEPDAVRAEEEDDRQEHRRLRRRRRAVAVPLHPLPRDAYDGKEEVIQAWYMDDSEEDQRLPHHRKPKEFIPLDKLSGPEKLSVDPDEYDEFDYAGDLEQTALPRSPFRHFPASKPIDTQNAAAVLIMFMLALIT</sequence>
<feature type="compositionally biased region" description="Basic and acidic residues" evidence="1">
    <location>
        <begin position="27"/>
        <end position="45"/>
    </location>
</feature>
<organism evidence="2 3">
    <name type="scientific">Paspalum notatum var. saurae</name>
    <dbReference type="NCBI Taxonomy" id="547442"/>
    <lineage>
        <taxon>Eukaryota</taxon>
        <taxon>Viridiplantae</taxon>
        <taxon>Streptophyta</taxon>
        <taxon>Embryophyta</taxon>
        <taxon>Tracheophyta</taxon>
        <taxon>Spermatophyta</taxon>
        <taxon>Magnoliopsida</taxon>
        <taxon>Liliopsida</taxon>
        <taxon>Poales</taxon>
        <taxon>Poaceae</taxon>
        <taxon>PACMAD clade</taxon>
        <taxon>Panicoideae</taxon>
        <taxon>Andropogonodae</taxon>
        <taxon>Paspaleae</taxon>
        <taxon>Paspalinae</taxon>
        <taxon>Paspalum</taxon>
    </lineage>
</organism>
<evidence type="ECO:0000313" key="3">
    <source>
        <dbReference type="Proteomes" id="UP001341281"/>
    </source>
</evidence>
<accession>A0AAQ3SF09</accession>
<name>A0AAQ3SF09_PASNO</name>
<feature type="region of interest" description="Disordered" evidence="1">
    <location>
        <begin position="116"/>
        <end position="148"/>
    </location>
</feature>
<feature type="compositionally biased region" description="Basic residues" evidence="1">
    <location>
        <begin position="78"/>
        <end position="87"/>
    </location>
</feature>
<protein>
    <submittedName>
        <fullName evidence="2">Uncharacterized protein</fullName>
    </submittedName>
</protein>
<dbReference type="Gene3D" id="2.60.120.10">
    <property type="entry name" value="Jelly Rolls"/>
    <property type="match status" value="1"/>
</dbReference>
<gene>
    <name evidence="2" type="ORF">U9M48_001213</name>
</gene>
<dbReference type="Proteomes" id="UP001341281">
    <property type="component" value="Chromosome 01"/>
</dbReference>
<keyword evidence="3" id="KW-1185">Reference proteome</keyword>
<evidence type="ECO:0000313" key="2">
    <source>
        <dbReference type="EMBL" id="WVZ49891.1"/>
    </source>
</evidence>
<dbReference type="EMBL" id="CP144745">
    <property type="protein sequence ID" value="WVZ49891.1"/>
    <property type="molecule type" value="Genomic_DNA"/>
</dbReference>
<evidence type="ECO:0000256" key="1">
    <source>
        <dbReference type="SAM" id="MobiDB-lite"/>
    </source>
</evidence>
<feature type="compositionally biased region" description="Polar residues" evidence="1">
    <location>
        <begin position="1"/>
        <end position="15"/>
    </location>
</feature>
<dbReference type="AlphaFoldDB" id="A0AAQ3SF09"/>
<proteinExistence type="predicted"/>
<dbReference type="InterPro" id="IPR014710">
    <property type="entry name" value="RmlC-like_jellyroll"/>
</dbReference>
<reference evidence="2 3" key="1">
    <citation type="submission" date="2024-02" db="EMBL/GenBank/DDBJ databases">
        <title>High-quality chromosome-scale genome assembly of Pensacola bahiagrass (Paspalum notatum Flugge var. saurae).</title>
        <authorList>
            <person name="Vega J.M."/>
            <person name="Podio M."/>
            <person name="Orjuela J."/>
            <person name="Siena L.A."/>
            <person name="Pessino S.C."/>
            <person name="Combes M.C."/>
            <person name="Mariac C."/>
            <person name="Albertini E."/>
            <person name="Pupilli F."/>
            <person name="Ortiz J.P.A."/>
            <person name="Leblanc O."/>
        </authorList>
    </citation>
    <scope>NUCLEOTIDE SEQUENCE [LARGE SCALE GENOMIC DNA]</scope>
    <source>
        <strain evidence="2">R1</strain>
        <tissue evidence="2">Leaf</tissue>
    </source>
</reference>
<feature type="region of interest" description="Disordered" evidence="1">
    <location>
        <begin position="1"/>
        <end position="90"/>
    </location>
</feature>